<evidence type="ECO:0000313" key="2">
    <source>
        <dbReference type="EMBL" id="URI15025.1"/>
    </source>
</evidence>
<dbReference type="SUPFAM" id="SSF47413">
    <property type="entry name" value="lambda repressor-like DNA-binding domains"/>
    <property type="match status" value="1"/>
</dbReference>
<gene>
    <name evidence="2" type="ORF">M8231_14690</name>
</gene>
<protein>
    <submittedName>
        <fullName evidence="2">Helix-turn-helix domain-containing protein</fullName>
    </submittedName>
</protein>
<dbReference type="Pfam" id="PF13560">
    <property type="entry name" value="HTH_31"/>
    <property type="match status" value="1"/>
</dbReference>
<proteinExistence type="predicted"/>
<feature type="domain" description="HTH cro/C1-type" evidence="1">
    <location>
        <begin position="25"/>
        <end position="57"/>
    </location>
</feature>
<evidence type="ECO:0000259" key="1">
    <source>
        <dbReference type="PROSITE" id="PS50943"/>
    </source>
</evidence>
<dbReference type="RefSeq" id="WP_250201811.1">
    <property type="nucleotide sequence ID" value="NZ_CP097649.1"/>
</dbReference>
<dbReference type="PROSITE" id="PS50943">
    <property type="entry name" value="HTH_CROC1"/>
    <property type="match status" value="1"/>
</dbReference>
<dbReference type="CDD" id="cd00093">
    <property type="entry name" value="HTH_XRE"/>
    <property type="match status" value="1"/>
</dbReference>
<keyword evidence="3" id="KW-1185">Reference proteome</keyword>
<dbReference type="Proteomes" id="UP001055429">
    <property type="component" value="Chromosome"/>
</dbReference>
<name>A0ABY4SQQ3_9CAUL</name>
<evidence type="ECO:0000313" key="3">
    <source>
        <dbReference type="Proteomes" id="UP001055429"/>
    </source>
</evidence>
<organism evidence="2 3">
    <name type="scientific">Brevundimonas albigilva</name>
    <dbReference type="NCBI Taxonomy" id="1312364"/>
    <lineage>
        <taxon>Bacteria</taxon>
        <taxon>Pseudomonadati</taxon>
        <taxon>Pseudomonadota</taxon>
        <taxon>Alphaproteobacteria</taxon>
        <taxon>Caulobacterales</taxon>
        <taxon>Caulobacteraceae</taxon>
        <taxon>Brevundimonas</taxon>
    </lineage>
</organism>
<dbReference type="EMBL" id="CP097649">
    <property type="protein sequence ID" value="URI15025.1"/>
    <property type="molecule type" value="Genomic_DNA"/>
</dbReference>
<dbReference type="InterPro" id="IPR001387">
    <property type="entry name" value="Cro/C1-type_HTH"/>
</dbReference>
<accession>A0ABY4SQQ3</accession>
<dbReference type="InterPro" id="IPR010982">
    <property type="entry name" value="Lambda_DNA-bd_dom_sf"/>
</dbReference>
<reference evidence="2" key="1">
    <citation type="submission" date="2022-05" db="EMBL/GenBank/DDBJ databases">
        <title>Brevundimonas albigilva TT17 genome sequence.</title>
        <authorList>
            <person name="Lee K."/>
            <person name="Son H."/>
        </authorList>
    </citation>
    <scope>NUCLEOTIDE SEQUENCE</scope>
    <source>
        <strain evidence="2">TT17</strain>
    </source>
</reference>
<sequence length="112" mass="12386">MRRSPLHTTPPYEVEAALKRLGADLRTARLRRNVTMIEAAERLGVGREAIADAERGKPSTSVAIYAALLWSYGLIERLASLAEPLADEEGLRLASLDQRQRARVGQALDDDF</sequence>
<dbReference type="Gene3D" id="1.10.260.40">
    <property type="entry name" value="lambda repressor-like DNA-binding domains"/>
    <property type="match status" value="1"/>
</dbReference>